<dbReference type="InterPro" id="IPR011034">
    <property type="entry name" value="Formyl_transferase-like_C_sf"/>
</dbReference>
<organism evidence="6 7">
    <name type="scientific">Chthoniobacter flavus Ellin428</name>
    <dbReference type="NCBI Taxonomy" id="497964"/>
    <lineage>
        <taxon>Bacteria</taxon>
        <taxon>Pseudomonadati</taxon>
        <taxon>Verrucomicrobiota</taxon>
        <taxon>Spartobacteria</taxon>
        <taxon>Chthoniobacterales</taxon>
        <taxon>Chthoniobacteraceae</taxon>
        <taxon>Chthoniobacter</taxon>
    </lineage>
</organism>
<dbReference type="SUPFAM" id="SSF50486">
    <property type="entry name" value="FMT C-terminal domain-like"/>
    <property type="match status" value="1"/>
</dbReference>
<keyword evidence="7" id="KW-1185">Reference proteome</keyword>
<name>B4CVR3_9BACT</name>
<reference evidence="6 7" key="1">
    <citation type="journal article" date="2011" name="J. Bacteriol.">
        <title>Genome sequence of Chthoniobacter flavus Ellin428, an aerobic heterotrophic soil bacterium.</title>
        <authorList>
            <person name="Kant R."/>
            <person name="van Passel M.W."/>
            <person name="Palva A."/>
            <person name="Lucas S."/>
            <person name="Lapidus A."/>
            <person name="Glavina Del Rio T."/>
            <person name="Dalin E."/>
            <person name="Tice H."/>
            <person name="Bruce D."/>
            <person name="Goodwin L."/>
            <person name="Pitluck S."/>
            <person name="Larimer F.W."/>
            <person name="Land M.L."/>
            <person name="Hauser L."/>
            <person name="Sangwan P."/>
            <person name="de Vos W.M."/>
            <person name="Janssen P.H."/>
            <person name="Smidt H."/>
        </authorList>
    </citation>
    <scope>NUCLEOTIDE SEQUENCE [LARGE SCALE GENOMIC DNA]</scope>
    <source>
        <strain evidence="6 7">Ellin428</strain>
    </source>
</reference>
<protein>
    <recommendedName>
        <fullName evidence="5">Putative 3-methyladenine DNA glycosylase</fullName>
        <ecNumber evidence="5">3.2.2.-</ecNumber>
    </recommendedName>
</protein>
<evidence type="ECO:0000256" key="5">
    <source>
        <dbReference type="HAMAP-Rule" id="MF_00527"/>
    </source>
</evidence>
<gene>
    <name evidence="6" type="ORF">CfE428DRAFT_0750</name>
</gene>
<dbReference type="NCBIfam" id="TIGR00567">
    <property type="entry name" value="3mg"/>
    <property type="match status" value="1"/>
</dbReference>
<evidence type="ECO:0000256" key="3">
    <source>
        <dbReference type="ARBA" id="ARBA00022801"/>
    </source>
</evidence>
<keyword evidence="3 5" id="KW-0378">Hydrolase</keyword>
<dbReference type="Gene3D" id="3.10.300.10">
    <property type="entry name" value="Methylpurine-DNA glycosylase (MPG)"/>
    <property type="match status" value="1"/>
</dbReference>
<evidence type="ECO:0000256" key="4">
    <source>
        <dbReference type="ARBA" id="ARBA00023204"/>
    </source>
</evidence>
<dbReference type="GO" id="GO:0003677">
    <property type="term" value="F:DNA binding"/>
    <property type="evidence" value="ECO:0007669"/>
    <property type="project" value="InterPro"/>
</dbReference>
<dbReference type="EC" id="3.2.2.-" evidence="5"/>
<keyword evidence="2 5" id="KW-0227">DNA damage</keyword>
<dbReference type="GO" id="GO:0003905">
    <property type="term" value="F:alkylbase DNA N-glycosylase activity"/>
    <property type="evidence" value="ECO:0007669"/>
    <property type="project" value="InterPro"/>
</dbReference>
<dbReference type="PANTHER" id="PTHR10429:SF0">
    <property type="entry name" value="DNA-3-METHYLADENINE GLYCOSYLASE"/>
    <property type="match status" value="1"/>
</dbReference>
<dbReference type="HAMAP" id="MF_00527">
    <property type="entry name" value="3MGH"/>
    <property type="match status" value="1"/>
</dbReference>
<comment type="caution">
    <text evidence="6">The sequence shown here is derived from an EMBL/GenBank/DDBJ whole genome shotgun (WGS) entry which is preliminary data.</text>
</comment>
<dbReference type="PANTHER" id="PTHR10429">
    <property type="entry name" value="DNA-3-METHYLADENINE GLYCOSYLASE"/>
    <property type="match status" value="1"/>
</dbReference>
<sequence>MLPRTFFQRDPITCARELVGCELVWDSCAGLIVETEAYTATGDEAAHTFVRPSARAFVAKHEAGTAYVYFNYGMYWLFNVLIKGGREDGFVLIRALQPTRGIPAMRRRRFPVKKAAPNARPKPPEALCSGPGKLTIALGIGGEHHGTDLCTRPSNAFHGPADPAIRRLSDLRIGITKSADYPWRFLAAENPFVSVKASSSAVAC</sequence>
<dbReference type="RefSeq" id="WP_006978077.1">
    <property type="nucleotide sequence ID" value="NZ_ABVL01000002.1"/>
</dbReference>
<dbReference type="EMBL" id="ABVL01000002">
    <property type="protein sequence ID" value="EDY21505.1"/>
    <property type="molecule type" value="Genomic_DNA"/>
</dbReference>
<evidence type="ECO:0000256" key="1">
    <source>
        <dbReference type="ARBA" id="ARBA00009232"/>
    </source>
</evidence>
<dbReference type="eggNOG" id="COG2094">
    <property type="taxonomic scope" value="Bacteria"/>
</dbReference>
<dbReference type="AlphaFoldDB" id="B4CVR3"/>
<keyword evidence="4 5" id="KW-0234">DNA repair</keyword>
<evidence type="ECO:0000313" key="7">
    <source>
        <dbReference type="Proteomes" id="UP000005824"/>
    </source>
</evidence>
<evidence type="ECO:0000256" key="2">
    <source>
        <dbReference type="ARBA" id="ARBA00022763"/>
    </source>
</evidence>
<dbReference type="CDD" id="cd00540">
    <property type="entry name" value="AAG"/>
    <property type="match status" value="1"/>
</dbReference>
<accession>B4CVR3</accession>
<evidence type="ECO:0000313" key="6">
    <source>
        <dbReference type="EMBL" id="EDY21505.1"/>
    </source>
</evidence>
<proteinExistence type="inferred from homology"/>
<dbReference type="InterPro" id="IPR003180">
    <property type="entry name" value="MPG"/>
</dbReference>
<dbReference type="STRING" id="497964.CfE428DRAFT_0750"/>
<dbReference type="Proteomes" id="UP000005824">
    <property type="component" value="Unassembled WGS sequence"/>
</dbReference>
<dbReference type="GO" id="GO:0006284">
    <property type="term" value="P:base-excision repair"/>
    <property type="evidence" value="ECO:0007669"/>
    <property type="project" value="InterPro"/>
</dbReference>
<comment type="similarity">
    <text evidence="1 5">Belongs to the DNA glycosylase MPG family.</text>
</comment>
<dbReference type="InParanoid" id="B4CVR3"/>
<dbReference type="Pfam" id="PF02245">
    <property type="entry name" value="Pur_DNA_glyco"/>
    <property type="match status" value="1"/>
</dbReference>
<dbReference type="InterPro" id="IPR036995">
    <property type="entry name" value="MPG_sf"/>
</dbReference>